<reference evidence="2 3" key="1">
    <citation type="submission" date="2014-04" db="EMBL/GenBank/DDBJ databases">
        <title>Evolutionary Origins and Diversification of the Mycorrhizal Mutualists.</title>
        <authorList>
            <consortium name="DOE Joint Genome Institute"/>
            <consortium name="Mycorrhizal Genomics Consortium"/>
            <person name="Kohler A."/>
            <person name="Kuo A."/>
            <person name="Nagy L.G."/>
            <person name="Floudas D."/>
            <person name="Copeland A."/>
            <person name="Barry K.W."/>
            <person name="Cichocki N."/>
            <person name="Veneault-Fourrey C."/>
            <person name="LaButti K."/>
            <person name="Lindquist E.A."/>
            <person name="Lipzen A."/>
            <person name="Lundell T."/>
            <person name="Morin E."/>
            <person name="Murat C."/>
            <person name="Riley R."/>
            <person name="Ohm R."/>
            <person name="Sun H."/>
            <person name="Tunlid A."/>
            <person name="Henrissat B."/>
            <person name="Grigoriev I.V."/>
            <person name="Hibbett D.S."/>
            <person name="Martin F."/>
        </authorList>
    </citation>
    <scope>NUCLEOTIDE SEQUENCE [LARGE SCALE GENOMIC DNA]</scope>
    <source>
        <strain evidence="2 3">FD-317 M1</strain>
    </source>
</reference>
<keyword evidence="1" id="KW-0472">Membrane</keyword>
<dbReference type="HOGENOM" id="CLU_1434584_0_0_1"/>
<evidence type="ECO:0000313" key="2">
    <source>
        <dbReference type="EMBL" id="KIK50898.1"/>
    </source>
</evidence>
<dbReference type="AlphaFoldDB" id="A0A0D0C7Z6"/>
<dbReference type="Proteomes" id="UP000053593">
    <property type="component" value="Unassembled WGS sequence"/>
</dbReference>
<feature type="transmembrane region" description="Helical" evidence="1">
    <location>
        <begin position="121"/>
        <end position="148"/>
    </location>
</feature>
<accession>A0A0D0C7Z6</accession>
<protein>
    <submittedName>
        <fullName evidence="2">Uncharacterized protein</fullName>
    </submittedName>
</protein>
<proteinExistence type="predicted"/>
<evidence type="ECO:0000313" key="3">
    <source>
        <dbReference type="Proteomes" id="UP000053593"/>
    </source>
</evidence>
<organism evidence="2 3">
    <name type="scientific">Collybiopsis luxurians FD-317 M1</name>
    <dbReference type="NCBI Taxonomy" id="944289"/>
    <lineage>
        <taxon>Eukaryota</taxon>
        <taxon>Fungi</taxon>
        <taxon>Dikarya</taxon>
        <taxon>Basidiomycota</taxon>
        <taxon>Agaricomycotina</taxon>
        <taxon>Agaricomycetes</taxon>
        <taxon>Agaricomycetidae</taxon>
        <taxon>Agaricales</taxon>
        <taxon>Marasmiineae</taxon>
        <taxon>Omphalotaceae</taxon>
        <taxon>Collybiopsis</taxon>
        <taxon>Collybiopsis luxurians</taxon>
    </lineage>
</organism>
<feature type="transmembrane region" description="Helical" evidence="1">
    <location>
        <begin position="78"/>
        <end position="101"/>
    </location>
</feature>
<name>A0A0D0C7Z6_9AGAR</name>
<dbReference type="OrthoDB" id="3039972at2759"/>
<feature type="transmembrane region" description="Helical" evidence="1">
    <location>
        <begin position="26"/>
        <end position="45"/>
    </location>
</feature>
<keyword evidence="3" id="KW-1185">Reference proteome</keyword>
<gene>
    <name evidence="2" type="ORF">GYMLUDRAFT_417559</name>
</gene>
<keyword evidence="1" id="KW-0812">Transmembrane</keyword>
<sequence>MIANSIADGILICRCYYLWAGRKSIIAVPVVLYTLNSFFILAGLLTEMKREQHSNPPFLLNSISLDQTSFNIAAMMSLAYGILTLVTNLFLTALIAGRIFWLTRTTNSHNNAPDTVDNRQITRLILITVESGCLYALTLIVGVCFIPFMSPAKFMPILAQTMGIAPTLIMVRVDLTANTEIDLEKVQVV</sequence>
<dbReference type="EMBL" id="KN834880">
    <property type="protein sequence ID" value="KIK50898.1"/>
    <property type="molecule type" value="Genomic_DNA"/>
</dbReference>
<keyword evidence="1" id="KW-1133">Transmembrane helix</keyword>
<evidence type="ECO:0000256" key="1">
    <source>
        <dbReference type="SAM" id="Phobius"/>
    </source>
</evidence>